<reference evidence="1" key="1">
    <citation type="submission" date="2019-12" db="EMBL/GenBank/DDBJ databases">
        <authorList>
            <person name="Scholes J."/>
        </authorList>
    </citation>
    <scope>NUCLEOTIDE SEQUENCE</scope>
</reference>
<keyword evidence="2" id="KW-1185">Reference proteome</keyword>
<dbReference type="PANTHER" id="PTHR34046">
    <property type="entry name" value="OS06G0218800 PROTEIN"/>
    <property type="match status" value="1"/>
</dbReference>
<dbReference type="Proteomes" id="UP001153555">
    <property type="component" value="Unassembled WGS sequence"/>
</dbReference>
<organism evidence="1 2">
    <name type="scientific">Striga hermonthica</name>
    <name type="common">Purple witchweed</name>
    <name type="synonym">Buchnera hermonthica</name>
    <dbReference type="NCBI Taxonomy" id="68872"/>
    <lineage>
        <taxon>Eukaryota</taxon>
        <taxon>Viridiplantae</taxon>
        <taxon>Streptophyta</taxon>
        <taxon>Embryophyta</taxon>
        <taxon>Tracheophyta</taxon>
        <taxon>Spermatophyta</taxon>
        <taxon>Magnoliopsida</taxon>
        <taxon>eudicotyledons</taxon>
        <taxon>Gunneridae</taxon>
        <taxon>Pentapetalae</taxon>
        <taxon>asterids</taxon>
        <taxon>lamiids</taxon>
        <taxon>Lamiales</taxon>
        <taxon>Orobanchaceae</taxon>
        <taxon>Buchnereae</taxon>
        <taxon>Striga</taxon>
    </lineage>
</organism>
<evidence type="ECO:0000313" key="2">
    <source>
        <dbReference type="Proteomes" id="UP001153555"/>
    </source>
</evidence>
<dbReference type="AlphaFoldDB" id="A0A9N7R5I5"/>
<name>A0A9N7R5I5_STRHE</name>
<sequence length="154" mass="16644">MAWSESRVICRRHPEEIPQPGVCPACLRQRLSEIVAGNSRLLTGDHSYYYSPDSPSISGSPAYIYGCSDSGGCPSPAVEIRRRGRRRIASDVMDSIYMAISGGNGLKKSRSMAFASRSVVGDGDGGGGGGVNRKKKLGFWNKLLLRTTGRKSKF</sequence>
<dbReference type="PANTHER" id="PTHR34046:SF19">
    <property type="entry name" value="RAPIDLY ELICITED PROTEIN, PUTATIVE-RELATED"/>
    <property type="match status" value="1"/>
</dbReference>
<proteinExistence type="predicted"/>
<evidence type="ECO:0000313" key="1">
    <source>
        <dbReference type="EMBL" id="CAA0812504.1"/>
    </source>
</evidence>
<protein>
    <submittedName>
        <fullName evidence="1">Uncharacterized protein</fullName>
    </submittedName>
</protein>
<comment type="caution">
    <text evidence="1">The sequence shown here is derived from an EMBL/GenBank/DDBJ whole genome shotgun (WGS) entry which is preliminary data.</text>
</comment>
<dbReference type="EMBL" id="CACSLK010010322">
    <property type="protein sequence ID" value="CAA0812504.1"/>
    <property type="molecule type" value="Genomic_DNA"/>
</dbReference>
<gene>
    <name evidence="1" type="ORF">SHERM_13178</name>
</gene>
<accession>A0A9N7R5I5</accession>
<dbReference type="OrthoDB" id="1101370at2759"/>